<dbReference type="Gene3D" id="3.40.50.300">
    <property type="entry name" value="P-loop containing nucleotide triphosphate hydrolases"/>
    <property type="match status" value="1"/>
</dbReference>
<reference evidence="3 4" key="1">
    <citation type="submission" date="2023-05" db="EMBL/GenBank/DDBJ databases">
        <authorList>
            <person name="Gao F."/>
        </authorList>
    </citation>
    <scope>NUCLEOTIDE SEQUENCE [LARGE SCALE GENOMIC DNA]</scope>
    <source>
        <strain evidence="3 4">MIMF12</strain>
    </source>
</reference>
<evidence type="ECO:0000313" key="3">
    <source>
        <dbReference type="EMBL" id="MDL2344484.1"/>
    </source>
</evidence>
<dbReference type="InterPro" id="IPR050445">
    <property type="entry name" value="Bact_polysacc_biosynth/exp"/>
</dbReference>
<dbReference type="InterPro" id="IPR002586">
    <property type="entry name" value="CobQ/CobB/MinD/ParA_Nub-bd_dom"/>
</dbReference>
<gene>
    <name evidence="3" type="ORF">QOL99_09990</name>
</gene>
<keyword evidence="4" id="KW-1185">Reference proteome</keyword>
<evidence type="ECO:0000259" key="2">
    <source>
        <dbReference type="Pfam" id="PF01656"/>
    </source>
</evidence>
<dbReference type="Proteomes" id="UP001302059">
    <property type="component" value="Unassembled WGS sequence"/>
</dbReference>
<keyword evidence="1" id="KW-0812">Transmembrane</keyword>
<name>A0ABT7JHG2_9DEIO</name>
<dbReference type="Pfam" id="PF01656">
    <property type="entry name" value="CbiA"/>
    <property type="match status" value="1"/>
</dbReference>
<evidence type="ECO:0000256" key="1">
    <source>
        <dbReference type="SAM" id="Phobius"/>
    </source>
</evidence>
<keyword evidence="1" id="KW-1133">Transmembrane helix</keyword>
<feature type="domain" description="CobQ/CobB/MinD/ParA nucleotide binding" evidence="2">
    <location>
        <begin position="172"/>
        <end position="321"/>
    </location>
</feature>
<dbReference type="InterPro" id="IPR027417">
    <property type="entry name" value="P-loop_NTPase"/>
</dbReference>
<dbReference type="SUPFAM" id="SSF52540">
    <property type="entry name" value="P-loop containing nucleoside triphosphate hydrolases"/>
    <property type="match status" value="1"/>
</dbReference>
<organism evidence="3 4">
    <name type="scientific">Deinococcus rhizophilus</name>
    <dbReference type="NCBI Taxonomy" id="3049544"/>
    <lineage>
        <taxon>Bacteria</taxon>
        <taxon>Thermotogati</taxon>
        <taxon>Deinococcota</taxon>
        <taxon>Deinococci</taxon>
        <taxon>Deinococcales</taxon>
        <taxon>Deinococcaceae</taxon>
        <taxon>Deinococcus</taxon>
    </lineage>
</organism>
<sequence>MRARQNLITERDDLTARIAAAPTPLDERTLERLRGDVVQRLQQVEVLEQTVSGTLSALAEAVRPQSPVAPRPGRDALLVFGAVLLFGVLGLSLLDSLRPRVRGPEDLRGLGLPVLGTLPPLPGRRGARGGLGWVRQGLFHEQLEFVRVGVLSELAGRERPALVVSSAGVADGKSTLTAGLALSLAGHGLRVLVVDADVFRRTQETHWLTGSGAAPQELGGDFRLWEEVAPGVSLLSSRATRLDPAVFEAEIRRLLPGYDLALLDTPPALKIADTLALARRLDGMILVTDASAPRVPLERLVEDAGRLGVRLLGFVVNRYRDVTSGGDYAYASLGRAERSAEVAP</sequence>
<evidence type="ECO:0000313" key="4">
    <source>
        <dbReference type="Proteomes" id="UP001302059"/>
    </source>
</evidence>
<keyword evidence="1" id="KW-0472">Membrane</keyword>
<dbReference type="PANTHER" id="PTHR32309">
    <property type="entry name" value="TYROSINE-PROTEIN KINASE"/>
    <property type="match status" value="1"/>
</dbReference>
<comment type="caution">
    <text evidence="3">The sequence shown here is derived from an EMBL/GenBank/DDBJ whole genome shotgun (WGS) entry which is preliminary data.</text>
</comment>
<dbReference type="PANTHER" id="PTHR32309:SF31">
    <property type="entry name" value="CAPSULAR EXOPOLYSACCHARIDE FAMILY"/>
    <property type="match status" value="1"/>
</dbReference>
<protein>
    <recommendedName>
        <fullName evidence="2">CobQ/CobB/MinD/ParA nucleotide binding domain-containing protein</fullName>
    </recommendedName>
</protein>
<proteinExistence type="predicted"/>
<dbReference type="RefSeq" id="WP_285523485.1">
    <property type="nucleotide sequence ID" value="NZ_JASNGB010000085.1"/>
</dbReference>
<dbReference type="EMBL" id="JASNGB010000085">
    <property type="protein sequence ID" value="MDL2344484.1"/>
    <property type="molecule type" value="Genomic_DNA"/>
</dbReference>
<accession>A0ABT7JHG2</accession>
<feature type="transmembrane region" description="Helical" evidence="1">
    <location>
        <begin position="76"/>
        <end position="94"/>
    </location>
</feature>